<dbReference type="Proteomes" id="UP000193900">
    <property type="component" value="Unassembled WGS sequence"/>
</dbReference>
<gene>
    <name evidence="1" type="primary">cmoB</name>
    <name evidence="1" type="ORF">ROA7023_04083</name>
</gene>
<sequence length="237" mass="26919">MAGFFDFLTALPRYQDDATSVDRLNKRHGMLIAPLRDEIAGARVLDLAAHDGRWSHAFAEAGAREVIAVEGRAELVARYAHFPDPELRQKVDLRQGDIFDALEEMVRKGETFDVVGVLGIFYHIMDHFRLLRLVTQLKPRVVIVDSEFSLRPGPTITLAKEKTEKHLNAIEQVDGQEVAVIGIPSRAATALMAEVLGYQTEWLDWDRLKGPERKNLFDYYRPERKRRGTCLLRPASP</sequence>
<evidence type="ECO:0000313" key="2">
    <source>
        <dbReference type="Proteomes" id="UP000193900"/>
    </source>
</evidence>
<dbReference type="EMBL" id="FWFZ01000039">
    <property type="protein sequence ID" value="SLN76022.1"/>
    <property type="molecule type" value="Genomic_DNA"/>
</dbReference>
<dbReference type="GO" id="GO:0032259">
    <property type="term" value="P:methylation"/>
    <property type="evidence" value="ECO:0007669"/>
    <property type="project" value="UniProtKB-KW"/>
</dbReference>
<dbReference type="OrthoDB" id="3783712at2"/>
<reference evidence="1 2" key="1">
    <citation type="submission" date="2017-03" db="EMBL/GenBank/DDBJ databases">
        <authorList>
            <person name="Afonso C.L."/>
            <person name="Miller P.J."/>
            <person name="Scott M.A."/>
            <person name="Spackman E."/>
            <person name="Goraichik I."/>
            <person name="Dimitrov K.M."/>
            <person name="Suarez D.L."/>
            <person name="Swayne D.E."/>
        </authorList>
    </citation>
    <scope>NUCLEOTIDE SEQUENCE [LARGE SCALE GENOMIC DNA]</scope>
    <source>
        <strain evidence="1 2">CECT 7023</strain>
    </source>
</reference>
<dbReference type="InterPro" id="IPR029063">
    <property type="entry name" value="SAM-dependent_MTases_sf"/>
</dbReference>
<keyword evidence="1" id="KW-0808">Transferase</keyword>
<protein>
    <submittedName>
        <fullName evidence="1">tRNA (Mo5U34)-methyltransferase</fullName>
    </submittedName>
</protein>
<evidence type="ECO:0000313" key="1">
    <source>
        <dbReference type="EMBL" id="SLN76022.1"/>
    </source>
</evidence>
<accession>A0A1Y5U0I7</accession>
<organism evidence="1 2">
    <name type="scientific">Roseisalinus antarcticus</name>
    <dbReference type="NCBI Taxonomy" id="254357"/>
    <lineage>
        <taxon>Bacteria</taxon>
        <taxon>Pseudomonadati</taxon>
        <taxon>Pseudomonadota</taxon>
        <taxon>Alphaproteobacteria</taxon>
        <taxon>Rhodobacterales</taxon>
        <taxon>Roseobacteraceae</taxon>
        <taxon>Roseisalinus</taxon>
    </lineage>
</organism>
<keyword evidence="1" id="KW-0489">Methyltransferase</keyword>
<dbReference type="CDD" id="cd02440">
    <property type="entry name" value="AdoMet_MTases"/>
    <property type="match status" value="1"/>
</dbReference>
<dbReference type="RefSeq" id="WP_085880794.1">
    <property type="nucleotide sequence ID" value="NZ_FWFZ01000039.1"/>
</dbReference>
<keyword evidence="2" id="KW-1185">Reference proteome</keyword>
<dbReference type="SUPFAM" id="SSF53335">
    <property type="entry name" value="S-adenosyl-L-methionine-dependent methyltransferases"/>
    <property type="match status" value="1"/>
</dbReference>
<dbReference type="Gene3D" id="3.40.50.150">
    <property type="entry name" value="Vaccinia Virus protein VP39"/>
    <property type="match status" value="1"/>
</dbReference>
<dbReference type="AlphaFoldDB" id="A0A1Y5U0I7"/>
<dbReference type="GO" id="GO:0008168">
    <property type="term" value="F:methyltransferase activity"/>
    <property type="evidence" value="ECO:0007669"/>
    <property type="project" value="UniProtKB-KW"/>
</dbReference>
<name>A0A1Y5U0I7_9RHOB</name>
<proteinExistence type="predicted"/>